<comment type="caution">
    <text evidence="2">The sequence shown here is derived from an EMBL/GenBank/DDBJ whole genome shotgun (WGS) entry which is preliminary data.</text>
</comment>
<accession>A0A2I0LAL3</accession>
<reference evidence="2 3" key="1">
    <citation type="submission" date="2017-11" db="EMBL/GenBank/DDBJ databases">
        <title>De-novo sequencing of pomegranate (Punica granatum L.) genome.</title>
        <authorList>
            <person name="Akparov Z."/>
            <person name="Amiraslanov A."/>
            <person name="Hajiyeva S."/>
            <person name="Abbasov M."/>
            <person name="Kaur K."/>
            <person name="Hamwieh A."/>
            <person name="Solovyev V."/>
            <person name="Salamov A."/>
            <person name="Braich B."/>
            <person name="Kosarev P."/>
            <person name="Mahmoud A."/>
            <person name="Hajiyev E."/>
            <person name="Babayeva S."/>
            <person name="Izzatullayeva V."/>
            <person name="Mammadov A."/>
            <person name="Mammadov A."/>
            <person name="Sharifova S."/>
            <person name="Ojaghi J."/>
            <person name="Eynullazada K."/>
            <person name="Bayramov B."/>
            <person name="Abdulazimova A."/>
            <person name="Shahmuradov I."/>
        </authorList>
    </citation>
    <scope>NUCLEOTIDE SEQUENCE [LARGE SCALE GENOMIC DNA]</scope>
    <source>
        <strain evidence="3">cv. AG2017</strain>
        <tissue evidence="2">Leaf</tissue>
    </source>
</reference>
<name>A0A2I0LAL3_PUNGR</name>
<keyword evidence="3" id="KW-1185">Reference proteome</keyword>
<organism evidence="2 3">
    <name type="scientific">Punica granatum</name>
    <name type="common">Pomegranate</name>
    <dbReference type="NCBI Taxonomy" id="22663"/>
    <lineage>
        <taxon>Eukaryota</taxon>
        <taxon>Viridiplantae</taxon>
        <taxon>Streptophyta</taxon>
        <taxon>Embryophyta</taxon>
        <taxon>Tracheophyta</taxon>
        <taxon>Spermatophyta</taxon>
        <taxon>Magnoliopsida</taxon>
        <taxon>eudicotyledons</taxon>
        <taxon>Gunneridae</taxon>
        <taxon>Pentapetalae</taxon>
        <taxon>rosids</taxon>
        <taxon>malvids</taxon>
        <taxon>Myrtales</taxon>
        <taxon>Lythraceae</taxon>
        <taxon>Punica</taxon>
    </lineage>
</organism>
<dbReference type="AlphaFoldDB" id="A0A2I0LAL3"/>
<evidence type="ECO:0000313" key="2">
    <source>
        <dbReference type="EMBL" id="PKI77728.1"/>
    </source>
</evidence>
<dbReference type="Proteomes" id="UP000233551">
    <property type="component" value="Unassembled WGS sequence"/>
</dbReference>
<protein>
    <submittedName>
        <fullName evidence="2">Uncharacterized protein</fullName>
    </submittedName>
</protein>
<evidence type="ECO:0000256" key="1">
    <source>
        <dbReference type="SAM" id="MobiDB-lite"/>
    </source>
</evidence>
<proteinExistence type="predicted"/>
<feature type="region of interest" description="Disordered" evidence="1">
    <location>
        <begin position="87"/>
        <end position="123"/>
    </location>
</feature>
<evidence type="ECO:0000313" key="3">
    <source>
        <dbReference type="Proteomes" id="UP000233551"/>
    </source>
</evidence>
<sequence>MLDELGRAVTSCDPVGWTGPSGPAQAIGPNWAVVCRTGLMRGGPRRAGLQLNRAGPLEDWAGPPDAVWAIGLGRRERSWSLRAFPVRPKKKERKPTRLVSKGEPRRRGELRESEDGRAVGVGAESRYRGTRELRALSSERGCWS</sequence>
<gene>
    <name evidence="2" type="ORF">CRG98_001852</name>
</gene>
<feature type="compositionally biased region" description="Basic and acidic residues" evidence="1">
    <location>
        <begin position="100"/>
        <end position="117"/>
    </location>
</feature>
<dbReference type="EMBL" id="PGOL01000076">
    <property type="protein sequence ID" value="PKI77728.1"/>
    <property type="molecule type" value="Genomic_DNA"/>
</dbReference>
<feature type="compositionally biased region" description="Basic residues" evidence="1">
    <location>
        <begin position="87"/>
        <end position="96"/>
    </location>
</feature>